<gene>
    <name evidence="2" type="ORF">HGB48_05200</name>
</gene>
<dbReference type="AlphaFoldDB" id="A0A846YTT4"/>
<accession>A0A846YTT4</accession>
<evidence type="ECO:0000313" key="3">
    <source>
        <dbReference type="Proteomes" id="UP000579250"/>
    </source>
</evidence>
<proteinExistence type="predicted"/>
<protein>
    <submittedName>
        <fullName evidence="2">Uncharacterized protein</fullName>
    </submittedName>
</protein>
<feature type="region of interest" description="Disordered" evidence="1">
    <location>
        <begin position="126"/>
        <end position="190"/>
    </location>
</feature>
<evidence type="ECO:0000256" key="1">
    <source>
        <dbReference type="SAM" id="MobiDB-lite"/>
    </source>
</evidence>
<reference evidence="2 3" key="1">
    <citation type="submission" date="2020-04" db="EMBL/GenBank/DDBJ databases">
        <title>MicrobeNet Type strains.</title>
        <authorList>
            <person name="Nicholson A.C."/>
        </authorList>
    </citation>
    <scope>NUCLEOTIDE SEQUENCE [LARGE SCALE GENOMIC DNA]</scope>
    <source>
        <strain evidence="2 3">ATCC BAA-277</strain>
    </source>
</reference>
<comment type="caution">
    <text evidence="2">The sequence shown here is derived from an EMBL/GenBank/DDBJ whole genome shotgun (WGS) entry which is preliminary data.</text>
</comment>
<dbReference type="RefSeq" id="WP_067628397.1">
    <property type="nucleotide sequence ID" value="NZ_JAAXPI010000004.1"/>
</dbReference>
<dbReference type="EMBL" id="JAAXPI010000004">
    <property type="protein sequence ID" value="NKZ03147.1"/>
    <property type="molecule type" value="Genomic_DNA"/>
</dbReference>
<keyword evidence="3" id="KW-1185">Reference proteome</keyword>
<evidence type="ECO:0000313" key="2">
    <source>
        <dbReference type="EMBL" id="NKZ03147.1"/>
    </source>
</evidence>
<sequence length="190" mass="20392">MTDYTPALGNAGNDAETAQLAANLYEHVRQLNYATAGPPSLTLPSTAYTILGNLSAATYGLDQLLDQINRLFLREIQADRLGHDDGEDLTDVLSRHGQALADARRHTQALCATLSEAQSAINAVHSRPARGREACPATRGETHKDDDAGVAAAANDFPRPITDPTLLAPPLDGERHSPVHFPRRTNLPEA</sequence>
<organism evidence="2 3">
    <name type="scientific">Actinomadura latina</name>
    <dbReference type="NCBI Taxonomy" id="163603"/>
    <lineage>
        <taxon>Bacteria</taxon>
        <taxon>Bacillati</taxon>
        <taxon>Actinomycetota</taxon>
        <taxon>Actinomycetes</taxon>
        <taxon>Streptosporangiales</taxon>
        <taxon>Thermomonosporaceae</taxon>
        <taxon>Actinomadura</taxon>
    </lineage>
</organism>
<name>A0A846YTT4_9ACTN</name>
<dbReference type="Proteomes" id="UP000579250">
    <property type="component" value="Unassembled WGS sequence"/>
</dbReference>